<protein>
    <submittedName>
        <fullName evidence="8">Phosphoglycerate transporter family protein</fullName>
    </submittedName>
</protein>
<feature type="transmembrane region" description="Helical" evidence="6">
    <location>
        <begin position="272"/>
        <end position="295"/>
    </location>
</feature>
<reference evidence="8 9" key="1">
    <citation type="submission" date="2018-06" db="EMBL/GenBank/DDBJ databases">
        <authorList>
            <consortium name="Pathogen Informatics"/>
            <person name="Doyle S."/>
        </authorList>
    </citation>
    <scope>NUCLEOTIDE SEQUENCE [LARGE SCALE GENOMIC DNA]</scope>
    <source>
        <strain evidence="8 9">NCTC8782</strain>
    </source>
</reference>
<evidence type="ECO:0000256" key="3">
    <source>
        <dbReference type="ARBA" id="ARBA00022692"/>
    </source>
</evidence>
<dbReference type="AlphaFoldDB" id="A0A9Q7ZQQ5"/>
<feature type="transmembrane region" description="Helical" evidence="6">
    <location>
        <begin position="301"/>
        <end position="323"/>
    </location>
</feature>
<dbReference type="Pfam" id="PF07690">
    <property type="entry name" value="MFS_1"/>
    <property type="match status" value="1"/>
</dbReference>
<feature type="transmembrane region" description="Helical" evidence="6">
    <location>
        <begin position="127"/>
        <end position="152"/>
    </location>
</feature>
<keyword evidence="2" id="KW-1003">Cell membrane</keyword>
<evidence type="ECO:0000256" key="4">
    <source>
        <dbReference type="ARBA" id="ARBA00022989"/>
    </source>
</evidence>
<dbReference type="Proteomes" id="UP000255286">
    <property type="component" value="Unassembled WGS sequence"/>
</dbReference>
<feature type="transmembrane region" description="Helical" evidence="6">
    <location>
        <begin position="69"/>
        <end position="88"/>
    </location>
</feature>
<keyword evidence="3 6" id="KW-0812">Transmembrane</keyword>
<comment type="subcellular location">
    <subcellularLocation>
        <location evidence="1">Membrane</location>
        <topology evidence="1">Multi-pass membrane protein</topology>
    </subcellularLocation>
</comment>
<dbReference type="InterPro" id="IPR020846">
    <property type="entry name" value="MFS_dom"/>
</dbReference>
<sequence length="393" mass="41102">MKAFNLFCLGRAGTCLGTMAFAGALPVIREEWHIDAAAAGTIQTVFSISNACALFAASWLCDYLGARKVYLIFSWFGVLALLLFACFARSYSSALVMMAFVGLTQGGAYTPAMMLAMGMNSVPKRGLAVGMILAAGSFGYLLSVFISAWGALRWGASFAFSLCAAGALVGAVSGSVALSGYQEDMYRTQKQGGSAKSHVLSVGAILLMVGYIAHCWELLGSWAWTPSLVTNALQAWQMEPMATGLIVACAVHLSGMFSTLIVGAISDYFNRASVLIFMGAAGALSSLLMGLSVSWGAGWTLLFAFMGSFFILGDSGVLSAAIADNVPQAKLGSVMGLRSLLGFGVGSLAPLTFGVVMDSTQSWELAYSVLAAGGTIAFFSACVLRFNCFNANK</sequence>
<dbReference type="PROSITE" id="PS50850">
    <property type="entry name" value="MFS"/>
    <property type="match status" value="1"/>
</dbReference>
<feature type="domain" description="Major facilitator superfamily (MFS) profile" evidence="7">
    <location>
        <begin position="1"/>
        <end position="389"/>
    </location>
</feature>
<evidence type="ECO:0000313" key="9">
    <source>
        <dbReference type="Proteomes" id="UP000255286"/>
    </source>
</evidence>
<dbReference type="PANTHER" id="PTHR23508">
    <property type="entry name" value="CARBOXYLIC ACID TRANSPORTER PROTEIN HOMOLOG"/>
    <property type="match status" value="1"/>
</dbReference>
<dbReference type="SUPFAM" id="SSF103473">
    <property type="entry name" value="MFS general substrate transporter"/>
    <property type="match status" value="1"/>
</dbReference>
<dbReference type="InterPro" id="IPR036259">
    <property type="entry name" value="MFS_trans_sf"/>
</dbReference>
<comment type="caution">
    <text evidence="8">The sequence shown here is derived from an EMBL/GenBank/DDBJ whole genome shotgun (WGS) entry which is preliminary data.</text>
</comment>
<feature type="transmembrane region" description="Helical" evidence="6">
    <location>
        <begin position="335"/>
        <end position="353"/>
    </location>
</feature>
<feature type="transmembrane region" description="Helical" evidence="6">
    <location>
        <begin position="94"/>
        <end position="115"/>
    </location>
</feature>
<gene>
    <name evidence="8" type="ORF">NCTC8782_03459</name>
</gene>
<accession>A0A9Q7ZQQ5</accession>
<proteinExistence type="predicted"/>
<feature type="transmembrane region" description="Helical" evidence="6">
    <location>
        <begin position="244"/>
        <end position="265"/>
    </location>
</feature>
<evidence type="ECO:0000259" key="7">
    <source>
        <dbReference type="PROSITE" id="PS50850"/>
    </source>
</evidence>
<dbReference type="PANTHER" id="PTHR23508:SF10">
    <property type="entry name" value="CARBOXYLIC ACID TRANSPORTER PROTEIN HOMOLOG"/>
    <property type="match status" value="1"/>
</dbReference>
<dbReference type="Gene3D" id="1.20.1250.20">
    <property type="entry name" value="MFS general substrate transporter like domains"/>
    <property type="match status" value="2"/>
</dbReference>
<keyword evidence="4 6" id="KW-1133">Transmembrane helix</keyword>
<feature type="transmembrane region" description="Helical" evidence="6">
    <location>
        <begin position="199"/>
        <end position="224"/>
    </location>
</feature>
<dbReference type="InterPro" id="IPR011701">
    <property type="entry name" value="MFS"/>
</dbReference>
<feature type="transmembrane region" description="Helical" evidence="6">
    <location>
        <begin position="365"/>
        <end position="386"/>
    </location>
</feature>
<feature type="transmembrane region" description="Helical" evidence="6">
    <location>
        <begin position="158"/>
        <end position="178"/>
    </location>
</feature>
<dbReference type="GO" id="GO:0005886">
    <property type="term" value="C:plasma membrane"/>
    <property type="evidence" value="ECO:0007669"/>
    <property type="project" value="TreeGrafter"/>
</dbReference>
<evidence type="ECO:0000256" key="2">
    <source>
        <dbReference type="ARBA" id="ARBA00022475"/>
    </source>
</evidence>
<evidence type="ECO:0000256" key="6">
    <source>
        <dbReference type="SAM" id="Phobius"/>
    </source>
</evidence>
<keyword evidence="5 6" id="KW-0472">Membrane</keyword>
<evidence type="ECO:0000256" key="1">
    <source>
        <dbReference type="ARBA" id="ARBA00004141"/>
    </source>
</evidence>
<dbReference type="GO" id="GO:0046943">
    <property type="term" value="F:carboxylic acid transmembrane transporter activity"/>
    <property type="evidence" value="ECO:0007669"/>
    <property type="project" value="TreeGrafter"/>
</dbReference>
<dbReference type="RefSeq" id="WP_071887355.1">
    <property type="nucleotide sequence ID" value="NZ_CP181558.1"/>
</dbReference>
<dbReference type="EMBL" id="UIGT01000001">
    <property type="protein sequence ID" value="SUX80849.1"/>
    <property type="molecule type" value="Genomic_DNA"/>
</dbReference>
<evidence type="ECO:0000256" key="5">
    <source>
        <dbReference type="ARBA" id="ARBA00023136"/>
    </source>
</evidence>
<organism evidence="8 9">
    <name type="scientific">Citrobacter youngae</name>
    <dbReference type="NCBI Taxonomy" id="133448"/>
    <lineage>
        <taxon>Bacteria</taxon>
        <taxon>Pseudomonadati</taxon>
        <taxon>Pseudomonadota</taxon>
        <taxon>Gammaproteobacteria</taxon>
        <taxon>Enterobacterales</taxon>
        <taxon>Enterobacteriaceae</taxon>
        <taxon>Citrobacter</taxon>
        <taxon>Citrobacter freundii complex</taxon>
    </lineage>
</organism>
<feature type="transmembrane region" description="Helical" evidence="6">
    <location>
        <begin position="32"/>
        <end position="57"/>
    </location>
</feature>
<evidence type="ECO:0000313" key="8">
    <source>
        <dbReference type="EMBL" id="SUX80849.1"/>
    </source>
</evidence>
<name>A0A9Q7ZQQ5_9ENTR</name>